<feature type="signal peptide" evidence="1">
    <location>
        <begin position="1"/>
        <end position="26"/>
    </location>
</feature>
<sequence>MITRIKNVSLFSIAAFTLAFSGLTMADQDEVRAIAGAKITLVEAIQHAQSAHEGTAIEAGIDEDSFKPEFEVTLVRDGVVYDVRVSAETGEVLGVREDKN</sequence>
<evidence type="ECO:0000256" key="1">
    <source>
        <dbReference type="SAM" id="SignalP"/>
    </source>
</evidence>
<accession>A0A2N5X530</accession>
<name>A0A2N5X530_9GAMM</name>
<dbReference type="Pfam" id="PF03413">
    <property type="entry name" value="PepSY"/>
    <property type="match status" value="1"/>
</dbReference>
<organism evidence="3 4">
    <name type="scientific">Pseudohalioglobus lutimaris</name>
    <dbReference type="NCBI Taxonomy" id="1737061"/>
    <lineage>
        <taxon>Bacteria</taxon>
        <taxon>Pseudomonadati</taxon>
        <taxon>Pseudomonadota</taxon>
        <taxon>Gammaproteobacteria</taxon>
        <taxon>Cellvibrionales</taxon>
        <taxon>Halieaceae</taxon>
        <taxon>Pseudohalioglobus</taxon>
    </lineage>
</organism>
<evidence type="ECO:0000259" key="2">
    <source>
        <dbReference type="Pfam" id="PF03413"/>
    </source>
</evidence>
<dbReference type="InterPro" id="IPR025711">
    <property type="entry name" value="PepSY"/>
</dbReference>
<feature type="chain" id="PRO_5014995650" evidence="1">
    <location>
        <begin position="27"/>
        <end position="100"/>
    </location>
</feature>
<gene>
    <name evidence="3" type="ORF">C0039_06170</name>
</gene>
<evidence type="ECO:0000313" key="4">
    <source>
        <dbReference type="Proteomes" id="UP000235005"/>
    </source>
</evidence>
<feature type="domain" description="PepSY" evidence="2">
    <location>
        <begin position="38"/>
        <end position="95"/>
    </location>
</feature>
<proteinExistence type="predicted"/>
<evidence type="ECO:0000313" key="3">
    <source>
        <dbReference type="EMBL" id="PLW69594.1"/>
    </source>
</evidence>
<dbReference type="RefSeq" id="WP_101517587.1">
    <property type="nucleotide sequence ID" value="NZ_PKUS01000005.1"/>
</dbReference>
<dbReference type="EMBL" id="PKUS01000005">
    <property type="protein sequence ID" value="PLW69594.1"/>
    <property type="molecule type" value="Genomic_DNA"/>
</dbReference>
<keyword evidence="1" id="KW-0732">Signal</keyword>
<dbReference type="Gene3D" id="3.10.450.40">
    <property type="match status" value="1"/>
</dbReference>
<dbReference type="Proteomes" id="UP000235005">
    <property type="component" value="Unassembled WGS sequence"/>
</dbReference>
<keyword evidence="4" id="KW-1185">Reference proteome</keyword>
<protein>
    <submittedName>
        <fullName evidence="3">Peptidase M4</fullName>
    </submittedName>
</protein>
<comment type="caution">
    <text evidence="3">The sequence shown here is derived from an EMBL/GenBank/DDBJ whole genome shotgun (WGS) entry which is preliminary data.</text>
</comment>
<dbReference type="AlphaFoldDB" id="A0A2N5X530"/>
<reference evidence="3 4" key="1">
    <citation type="submission" date="2018-01" db="EMBL/GenBank/DDBJ databases">
        <title>The draft genome sequence of Halioglobus lutimaris HF004.</title>
        <authorList>
            <person name="Du Z.-J."/>
            <person name="Shi M.-J."/>
        </authorList>
    </citation>
    <scope>NUCLEOTIDE SEQUENCE [LARGE SCALE GENOMIC DNA]</scope>
    <source>
        <strain evidence="3 4">HF004</strain>
    </source>
</reference>